<dbReference type="GO" id="GO:0006606">
    <property type="term" value="P:protein import into nucleus"/>
    <property type="evidence" value="ECO:0007669"/>
    <property type="project" value="TreeGrafter"/>
</dbReference>
<dbReference type="STRING" id="44941.A0A397VV75"/>
<dbReference type="GO" id="GO:0006999">
    <property type="term" value="P:nuclear pore organization"/>
    <property type="evidence" value="ECO:0007669"/>
    <property type="project" value="TreeGrafter"/>
</dbReference>
<feature type="domain" description="Nucleoporin POM152 immunoglobulin-like" evidence="2">
    <location>
        <begin position="847"/>
        <end position="927"/>
    </location>
</feature>
<reference evidence="7 8" key="1">
    <citation type="submission" date="2018-06" db="EMBL/GenBank/DDBJ databases">
        <title>Comparative genomics reveals the genomic features of Rhizophagus irregularis, R. cerebriforme, R. diaphanum and Gigaspora rosea, and their symbiotic lifestyle signature.</title>
        <authorList>
            <person name="Morin E."/>
            <person name="San Clemente H."/>
            <person name="Chen E.C.H."/>
            <person name="De La Providencia I."/>
            <person name="Hainaut M."/>
            <person name="Kuo A."/>
            <person name="Kohler A."/>
            <person name="Murat C."/>
            <person name="Tang N."/>
            <person name="Roy S."/>
            <person name="Loubradou J."/>
            <person name="Henrissat B."/>
            <person name="Grigoriev I.V."/>
            <person name="Corradi N."/>
            <person name="Roux C."/>
            <person name="Martin F.M."/>
        </authorList>
    </citation>
    <scope>NUCLEOTIDE SEQUENCE [LARGE SCALE GENOMIC DNA]</scope>
    <source>
        <strain evidence="7 8">DAOM 194757</strain>
    </source>
</reference>
<feature type="transmembrane region" description="Helical" evidence="1">
    <location>
        <begin position="89"/>
        <end position="107"/>
    </location>
</feature>
<dbReference type="InterPro" id="IPR037701">
    <property type="entry name" value="Pom152"/>
</dbReference>
<keyword evidence="1" id="KW-0472">Membrane</keyword>
<keyword evidence="8" id="KW-1185">Reference proteome</keyword>
<protein>
    <recommendedName>
        <fullName evidence="9">Nucleoporin Pom152</fullName>
    </recommendedName>
</protein>
<dbReference type="InterPro" id="IPR056542">
    <property type="entry name" value="Ig-like_POM152_1st"/>
</dbReference>
<feature type="transmembrane region" description="Helical" evidence="1">
    <location>
        <begin position="57"/>
        <end position="80"/>
    </location>
</feature>
<proteinExistence type="predicted"/>
<dbReference type="Pfam" id="PF24312">
    <property type="entry name" value="Ig-like_POM152"/>
    <property type="match status" value="2"/>
</dbReference>
<feature type="domain" description="Nucleoporin POM152 Ig-like" evidence="4">
    <location>
        <begin position="728"/>
        <end position="811"/>
    </location>
</feature>
<dbReference type="InterPro" id="IPR056540">
    <property type="entry name" value="TMD_POM152"/>
</dbReference>
<dbReference type="Pfam" id="PF24527">
    <property type="entry name" value="Ig-like_Pom152_9"/>
    <property type="match status" value="1"/>
</dbReference>
<dbReference type="InterPro" id="IPR056544">
    <property type="entry name" value="Ig_POM152"/>
</dbReference>
<evidence type="ECO:0000259" key="3">
    <source>
        <dbReference type="Pfam" id="PF24097"/>
    </source>
</evidence>
<dbReference type="InterPro" id="IPR056541">
    <property type="entry name" value="Ig-like_POM152"/>
</dbReference>
<feature type="domain" description="Nucleoporin POM152 first Ig-like" evidence="5">
    <location>
        <begin position="178"/>
        <end position="287"/>
    </location>
</feature>
<feature type="domain" description="Nucleoporin POM152 N-terminal transmembrane" evidence="3">
    <location>
        <begin position="28"/>
        <end position="106"/>
    </location>
</feature>
<gene>
    <name evidence="7" type="ORF">C2G38_2163350</name>
</gene>
<evidence type="ECO:0000259" key="2">
    <source>
        <dbReference type="Pfam" id="PF23664"/>
    </source>
</evidence>
<dbReference type="EMBL" id="QKWP01000135">
    <property type="protein sequence ID" value="RIB26480.1"/>
    <property type="molecule type" value="Genomic_DNA"/>
</dbReference>
<dbReference type="OrthoDB" id="5529162at2759"/>
<name>A0A397VV75_9GLOM</name>
<evidence type="ECO:0000259" key="4">
    <source>
        <dbReference type="Pfam" id="PF24312"/>
    </source>
</evidence>
<evidence type="ECO:0000313" key="8">
    <source>
        <dbReference type="Proteomes" id="UP000266673"/>
    </source>
</evidence>
<dbReference type="Pfam" id="PF23664">
    <property type="entry name" value="Ig_Pom152"/>
    <property type="match status" value="2"/>
</dbReference>
<feature type="domain" description="Nucleoporin POM152 Ig-like" evidence="4">
    <location>
        <begin position="422"/>
        <end position="519"/>
    </location>
</feature>
<dbReference type="GO" id="GO:0017056">
    <property type="term" value="F:structural constituent of nuclear pore"/>
    <property type="evidence" value="ECO:0007669"/>
    <property type="project" value="InterPro"/>
</dbReference>
<dbReference type="AlphaFoldDB" id="A0A397VV75"/>
<dbReference type="Pfam" id="PF24097">
    <property type="entry name" value="TMD_POM152"/>
    <property type="match status" value="1"/>
</dbReference>
<keyword evidence="1" id="KW-0812">Transmembrane</keyword>
<evidence type="ECO:0000256" key="1">
    <source>
        <dbReference type="SAM" id="Phobius"/>
    </source>
</evidence>
<evidence type="ECO:0000259" key="6">
    <source>
        <dbReference type="Pfam" id="PF24527"/>
    </source>
</evidence>
<dbReference type="PANTHER" id="PTHR28206:SF1">
    <property type="entry name" value="NUCLEOPORIN POM152"/>
    <property type="match status" value="1"/>
</dbReference>
<organism evidence="7 8">
    <name type="scientific">Gigaspora rosea</name>
    <dbReference type="NCBI Taxonomy" id="44941"/>
    <lineage>
        <taxon>Eukaryota</taxon>
        <taxon>Fungi</taxon>
        <taxon>Fungi incertae sedis</taxon>
        <taxon>Mucoromycota</taxon>
        <taxon>Glomeromycotina</taxon>
        <taxon>Glomeromycetes</taxon>
        <taxon>Diversisporales</taxon>
        <taxon>Gigasporaceae</taxon>
        <taxon>Gigaspora</taxon>
    </lineage>
</organism>
<feature type="domain" description="Nucleoporin POM152 ninth Ig-like" evidence="6">
    <location>
        <begin position="1038"/>
        <end position="1115"/>
    </location>
</feature>
<evidence type="ECO:0000313" key="7">
    <source>
        <dbReference type="EMBL" id="RIB26480.1"/>
    </source>
</evidence>
<evidence type="ECO:0000259" key="5">
    <source>
        <dbReference type="Pfam" id="PF24519"/>
    </source>
</evidence>
<dbReference type="PANTHER" id="PTHR28206">
    <property type="entry name" value="NUCLEOPORIN POM152"/>
    <property type="match status" value="1"/>
</dbReference>
<accession>A0A397VV75</accession>
<keyword evidence="1" id="KW-1133">Transmembrane helix</keyword>
<feature type="transmembrane region" description="Helical" evidence="1">
    <location>
        <begin position="33"/>
        <end position="51"/>
    </location>
</feature>
<dbReference type="InterPro" id="IPR056543">
    <property type="entry name" value="Ig-like_POM152_9th"/>
</dbReference>
<evidence type="ECO:0008006" key="9">
    <source>
        <dbReference type="Google" id="ProtNLM"/>
    </source>
</evidence>
<dbReference type="Pfam" id="PF24519">
    <property type="entry name" value="Ig-like_Pom152_1"/>
    <property type="match status" value="1"/>
</dbReference>
<dbReference type="GO" id="GO:0070762">
    <property type="term" value="C:nuclear pore transmembrane ring"/>
    <property type="evidence" value="ECO:0007669"/>
    <property type="project" value="TreeGrafter"/>
</dbReference>
<dbReference type="Proteomes" id="UP000266673">
    <property type="component" value="Unassembled WGS sequence"/>
</dbReference>
<comment type="caution">
    <text evidence="7">The sequence shown here is derived from an EMBL/GenBank/DDBJ whole genome shotgun (WGS) entry which is preliminary data.</text>
</comment>
<sequence length="1217" mass="138777">MAVRRVGARPRNLDNELPPLIPVNICSAHQQRIIVSAIFCVITAFKVYNYIHCNEAASLLGILTKWCILDASLFLGLYIFRIPWLQKSLWFWILCLILSLVVNATILQPRWIYDVGLTKYILDFLNSFYMIIRQQYIRLKGEKVRAVSKEEDILIDVVRYNSSHIVGKHSVRLLPYATAKLNPDDDKLCLQRSSSKKNPAIKLPILFNKTSPKSIRYSRLDFETGDRTMHDVYSKEIEQHRMTDVVHDGGYLEYVDIPVNQPGVYQLEEALDKDGMGIKIYKRDITIVYCPMANFILKSGPNLCIEDEIHVDLILQGVPPLNVIYERRINNYVTNMTIDSIGPEHYITPPIRSDQEAMTLASSGNYQWARDQTTEVQLNLSAEFDADYWLKVLQLQDVLNNTISYKNDQNPNVNVRFSVYTRPTASFESDTSIYVRPKQPAKIPLKLQGQEPWNVKIGYWLEEVTENDDDVNIMKPSEEFNITINDPETENTIRVQKPGMYRILSVSDSNCIGSVLAPSFKNVILAYPPTVKIDVIPIPADDCPGEVGVEVILSLTGTPPWHIEYSITSQNKEKKEYVKIEKSRHSMIIKPTASGQYEYRFFRLMDLIYREGVKIDHKFSQTVHPKPNAVFRDSTNRLLNGCVGSRIDLEVELAGTGPFTLIYEVVFNRRINAFTIADIRGSTYVLTSPPFENPGLYTVTLVKITDSKGCSQVLNSSDYVTINVKKDRPTAGFRHTHEIISFLEGSDVNLPLQLTGHAPWNISYRYHGDIEKVERESEIADPNSYLTVSEQGIYELLEVKDSFCYGRIIPEMKEVEARWLPRPSLRIAEGDAEPLPQKGHYRRRNVCEGSEDSVGLVMEGRAPWEIFYKIITSDEELTRHQTVGYTTTKIRLMTNKAGRHLYNFTSIADDVYTDPSPILLTLEQTVNAKPIAKFLSPDTIFHCVDVPFTNKDIKIQLDGVPPFSLTFEVAQESSNKMETLKIEEIYESIYNFHPSTRFAKIGNYTISLVHIVDSHGCSNTLQGPNNKISIQVTDVASIDRTFQQQIHCVGDLLIYKLQGMIPYNITREYNGEILHTISKTHTYTFGADKPGNMTITKVCHQGNQCCGSVSNLTEIIYDLPTAIVSEGKDIISDIREGDKTEIIINFIGTPPFEFTYTRSELLINEKKERKPGRVLETLTVLNIHQYQHSIFTSQQGVFQVTRVKDRYCEYPPTSGRR</sequence>
<feature type="domain" description="Nucleoporin POM152 immunoglobulin-like" evidence="2">
    <location>
        <begin position="527"/>
        <end position="629"/>
    </location>
</feature>